<sequence length="714" mass="78641">MGFALALWCVPSWSGILQKPDIERRFGHPYHVEEKLSDIPVWPLTSPLEHEAGPVLYVFESIDIAPLPGFEGNPMNFLIAIDRKGNFVDVELLQQREPVFTFRDLGGQKDRPLKEFIAQYLGHSIADQYLIAQDAARNKSGGPPRNHAGQTMLDGVAKATTSIRIINQTVLTAALEVARAKLGFADQKQAGPPAQVKDEIFEVQSFDALMRDGSIGHLRLTNAEAEKLFAGTEGEGLDAYAAAHPDKTFAELFVAYLNVPTIGQAVLGKEAYAQTMARNFDHQHLWWIATRGRFTLVDDEFIPGAQSRRLALAQDGLFLEFRDQGLELRQAGGPGDLGASRVFGVNADASLDPGRPAEFKLTFSRAKGTGLPSITYKAATLTYAPPQRFFTFPPKRLPPWLLAWQARAVDMAVLLAALGVLSVVLARPRWVSASARRLRLFRMGFLAFTLIDVGWLAQGQLSIVQVTGLIKSLRGGHGLSNFLYDPVSLMLMAFTVLSLFLWGRGAFCGWLCPFGALQEFVGLLAQRLRLPQLRLPPRLARRLERGRYAVLATLVVAAVLFPTLGETLNEVEPFKTSITLGFDRPWPFVAYALAVLLLGAAYYKFFCRVLCPLGGKLRRLNWLPRRAECGKPCQRCKAACRYDAIEPSGEVRYDNCFQCLDCVGIYHDAQRCVPVIVHQRTGKRLTVQVAAAPAALPAGPVPGKALPQRATGTP</sequence>
<keyword evidence="4" id="KW-1133">Transmembrane helix</keyword>
<feature type="domain" description="4Fe-4S ferredoxin-type" evidence="5">
    <location>
        <begin position="618"/>
        <end position="650"/>
    </location>
</feature>
<dbReference type="InterPro" id="IPR017896">
    <property type="entry name" value="4Fe4S_Fe-S-bd"/>
</dbReference>
<evidence type="ECO:0000313" key="6">
    <source>
        <dbReference type="EMBL" id="MDZ5458411.1"/>
    </source>
</evidence>
<dbReference type="InterPro" id="IPR052378">
    <property type="entry name" value="NosR_regulator"/>
</dbReference>
<dbReference type="PIRSF" id="PIRSF036354">
    <property type="entry name" value="NosR"/>
    <property type="match status" value="1"/>
</dbReference>
<keyword evidence="4" id="KW-0812">Transmembrane</keyword>
<comment type="caution">
    <text evidence="6">The sequence shown here is derived from an EMBL/GenBank/DDBJ whole genome shotgun (WGS) entry which is preliminary data.</text>
</comment>
<feature type="transmembrane region" description="Helical" evidence="4">
    <location>
        <begin position="404"/>
        <end position="425"/>
    </location>
</feature>
<dbReference type="PROSITE" id="PS51379">
    <property type="entry name" value="4FE4S_FER_2"/>
    <property type="match status" value="1"/>
</dbReference>
<reference evidence="6 7" key="1">
    <citation type="submission" date="2023-11" db="EMBL/GenBank/DDBJ databases">
        <title>Draft genome of Azohydromonas lata strain H1 (DSM1123), a polyhydroxyalkanoate producer.</title>
        <authorList>
            <person name="Traversa D."/>
            <person name="D'Addabbo P."/>
            <person name="Pazzani C."/>
            <person name="Manzari C."/>
            <person name="Chiara M."/>
            <person name="Scrascia M."/>
        </authorList>
    </citation>
    <scope>NUCLEOTIDE SEQUENCE [LARGE SCALE GENOMIC DNA]</scope>
    <source>
        <strain evidence="6 7">H1</strain>
    </source>
</reference>
<evidence type="ECO:0000256" key="3">
    <source>
        <dbReference type="ARBA" id="ARBA00023136"/>
    </source>
</evidence>
<organism evidence="6 7">
    <name type="scientific">Azohydromonas lata</name>
    <dbReference type="NCBI Taxonomy" id="45677"/>
    <lineage>
        <taxon>Bacteria</taxon>
        <taxon>Pseudomonadati</taxon>
        <taxon>Pseudomonadota</taxon>
        <taxon>Betaproteobacteria</taxon>
        <taxon>Burkholderiales</taxon>
        <taxon>Sphaerotilaceae</taxon>
        <taxon>Azohydromonas</taxon>
    </lineage>
</organism>
<evidence type="ECO:0000313" key="7">
    <source>
        <dbReference type="Proteomes" id="UP001293718"/>
    </source>
</evidence>
<gene>
    <name evidence="6" type="ORF">SM757_17685</name>
</gene>
<feature type="transmembrane region" description="Helical" evidence="4">
    <location>
        <begin position="548"/>
        <end position="568"/>
    </location>
</feature>
<dbReference type="InterPro" id="IPR011399">
    <property type="entry name" value="NosR"/>
</dbReference>
<accession>A0ABU5IGZ8</accession>
<evidence type="ECO:0000259" key="5">
    <source>
        <dbReference type="PROSITE" id="PS51379"/>
    </source>
</evidence>
<dbReference type="Pfam" id="PF12801">
    <property type="entry name" value="Fer4_5"/>
    <property type="match status" value="2"/>
</dbReference>
<evidence type="ECO:0000256" key="1">
    <source>
        <dbReference type="ARBA" id="ARBA00004236"/>
    </source>
</evidence>
<keyword evidence="2" id="KW-1003">Cell membrane</keyword>
<evidence type="ECO:0000256" key="2">
    <source>
        <dbReference type="ARBA" id="ARBA00022475"/>
    </source>
</evidence>
<evidence type="ECO:0000256" key="4">
    <source>
        <dbReference type="SAM" id="Phobius"/>
    </source>
</evidence>
<dbReference type="EMBL" id="JAXOJX010000029">
    <property type="protein sequence ID" value="MDZ5458411.1"/>
    <property type="molecule type" value="Genomic_DNA"/>
</dbReference>
<name>A0ABU5IGZ8_9BURK</name>
<protein>
    <submittedName>
        <fullName evidence="6">4Fe-4S binding protein</fullName>
    </submittedName>
</protein>
<proteinExistence type="predicted"/>
<feature type="transmembrane region" description="Helical" evidence="4">
    <location>
        <begin position="445"/>
        <end position="470"/>
    </location>
</feature>
<feature type="transmembrane region" description="Helical" evidence="4">
    <location>
        <begin position="588"/>
        <end position="611"/>
    </location>
</feature>
<dbReference type="RefSeq" id="WP_322466507.1">
    <property type="nucleotide sequence ID" value="NZ_JAXOJX010000029.1"/>
</dbReference>
<keyword evidence="3 4" id="KW-0472">Membrane</keyword>
<keyword evidence="7" id="KW-1185">Reference proteome</keyword>
<dbReference type="PANTHER" id="PTHR30224">
    <property type="entry name" value="ELECTRON TRANSPORT PROTEIN"/>
    <property type="match status" value="1"/>
</dbReference>
<dbReference type="SUPFAM" id="SSF54862">
    <property type="entry name" value="4Fe-4S ferredoxins"/>
    <property type="match status" value="1"/>
</dbReference>
<dbReference type="Proteomes" id="UP001293718">
    <property type="component" value="Unassembled WGS sequence"/>
</dbReference>
<comment type="subcellular location">
    <subcellularLocation>
        <location evidence="1">Cell membrane</location>
    </subcellularLocation>
</comment>
<dbReference type="PANTHER" id="PTHR30224:SF4">
    <property type="entry name" value="ELECTRON TRANSPORT PROTEIN YCCM-RELATED"/>
    <property type="match status" value="1"/>
</dbReference>
<feature type="transmembrane region" description="Helical" evidence="4">
    <location>
        <begin position="482"/>
        <end position="502"/>
    </location>
</feature>